<dbReference type="Proteomes" id="UP001057877">
    <property type="component" value="Chromosome"/>
</dbReference>
<protein>
    <submittedName>
        <fullName evidence="2">Sugar phosphate isomerase/epimerase</fullName>
    </submittedName>
</protein>
<keyword evidence="2" id="KW-0413">Isomerase</keyword>
<evidence type="ECO:0000313" key="3">
    <source>
        <dbReference type="Proteomes" id="UP001057877"/>
    </source>
</evidence>
<dbReference type="PANTHER" id="PTHR12110">
    <property type="entry name" value="HYDROXYPYRUVATE ISOMERASE"/>
    <property type="match status" value="1"/>
</dbReference>
<dbReference type="Gene3D" id="3.20.20.150">
    <property type="entry name" value="Divalent-metal-dependent TIM barrel enzymes"/>
    <property type="match status" value="1"/>
</dbReference>
<evidence type="ECO:0000259" key="1">
    <source>
        <dbReference type="Pfam" id="PF01261"/>
    </source>
</evidence>
<evidence type="ECO:0000313" key="2">
    <source>
        <dbReference type="EMBL" id="UVI29639.1"/>
    </source>
</evidence>
<dbReference type="InterPro" id="IPR036237">
    <property type="entry name" value="Xyl_isomerase-like_sf"/>
</dbReference>
<accession>A0ABY5S7I4</accession>
<feature type="domain" description="Xylose isomerase-like TIM barrel" evidence="1">
    <location>
        <begin position="16"/>
        <end position="240"/>
    </location>
</feature>
<dbReference type="InterPro" id="IPR050312">
    <property type="entry name" value="IolE/XylAMocC-like"/>
</dbReference>
<name>A0ABY5S7I4_9BACL</name>
<dbReference type="GO" id="GO:0016853">
    <property type="term" value="F:isomerase activity"/>
    <property type="evidence" value="ECO:0007669"/>
    <property type="project" value="UniProtKB-KW"/>
</dbReference>
<keyword evidence="3" id="KW-1185">Reference proteome</keyword>
<reference evidence="2" key="1">
    <citation type="submission" date="2022-01" db="EMBL/GenBank/DDBJ databases">
        <title>Paenibacillus spongiae sp. nov., isolated from marine sponge.</title>
        <authorList>
            <person name="Li Z."/>
            <person name="Zhang M."/>
        </authorList>
    </citation>
    <scope>NUCLEOTIDE SEQUENCE</scope>
    <source>
        <strain evidence="2">PHS-Z3</strain>
    </source>
</reference>
<dbReference type="InterPro" id="IPR013022">
    <property type="entry name" value="Xyl_isomerase-like_TIM-brl"/>
</dbReference>
<sequence>MKLGIIASPEAASFHQAQAKGLEFLEFCINVGSDMEAFLSSIPGLKQASEETGVKVASIGRWGSDRISAEGIVEEELQTSYRLIDTAAELGCSNFVCGVNYIEELSFYANASFAIDYFRKLIEYGAPKGVQISAYNCSWNNFVDNELAWKVIHGHLPELGIKFDPSHSRYAGRDYLKEARDWGSRFRHIHIKGSVIIDGQRFDDPPAGMDQTDWGTFMAVLYGHGYSGGLSIEPHSHNWHGELGDKGVQFTIDYMTRFLF</sequence>
<gene>
    <name evidence="2" type="ORF">L1F29_30205</name>
</gene>
<organism evidence="2 3">
    <name type="scientific">Paenibacillus spongiae</name>
    <dbReference type="NCBI Taxonomy" id="2909671"/>
    <lineage>
        <taxon>Bacteria</taxon>
        <taxon>Bacillati</taxon>
        <taxon>Bacillota</taxon>
        <taxon>Bacilli</taxon>
        <taxon>Bacillales</taxon>
        <taxon>Paenibacillaceae</taxon>
        <taxon>Paenibacillus</taxon>
    </lineage>
</organism>
<dbReference type="EMBL" id="CP091430">
    <property type="protein sequence ID" value="UVI29639.1"/>
    <property type="molecule type" value="Genomic_DNA"/>
</dbReference>
<dbReference type="Pfam" id="PF01261">
    <property type="entry name" value="AP_endonuc_2"/>
    <property type="match status" value="1"/>
</dbReference>
<dbReference type="RefSeq" id="WP_258385728.1">
    <property type="nucleotide sequence ID" value="NZ_CP091430.1"/>
</dbReference>
<dbReference type="SUPFAM" id="SSF51658">
    <property type="entry name" value="Xylose isomerase-like"/>
    <property type="match status" value="1"/>
</dbReference>
<proteinExistence type="predicted"/>